<organism evidence="2 3">
    <name type="scientific">Mauremys mutica</name>
    <name type="common">yellowpond turtle</name>
    <dbReference type="NCBI Taxonomy" id="74926"/>
    <lineage>
        <taxon>Eukaryota</taxon>
        <taxon>Metazoa</taxon>
        <taxon>Chordata</taxon>
        <taxon>Craniata</taxon>
        <taxon>Vertebrata</taxon>
        <taxon>Euteleostomi</taxon>
        <taxon>Archelosauria</taxon>
        <taxon>Testudinata</taxon>
        <taxon>Testudines</taxon>
        <taxon>Cryptodira</taxon>
        <taxon>Durocryptodira</taxon>
        <taxon>Testudinoidea</taxon>
        <taxon>Geoemydidae</taxon>
        <taxon>Geoemydinae</taxon>
        <taxon>Mauremys</taxon>
    </lineage>
</organism>
<accession>A0A9D3XP58</accession>
<feature type="domain" description="Reverse transcriptase" evidence="1">
    <location>
        <begin position="1"/>
        <end position="84"/>
    </location>
</feature>
<keyword evidence="3" id="KW-1185">Reference proteome</keyword>
<proteinExistence type="predicted"/>
<protein>
    <recommendedName>
        <fullName evidence="1">Reverse transcriptase domain-containing protein</fullName>
    </recommendedName>
</protein>
<evidence type="ECO:0000313" key="2">
    <source>
        <dbReference type="EMBL" id="KAH1183272.1"/>
    </source>
</evidence>
<gene>
    <name evidence="2" type="ORF">KIL84_004764</name>
</gene>
<evidence type="ECO:0000259" key="1">
    <source>
        <dbReference type="PROSITE" id="PS50878"/>
    </source>
</evidence>
<dbReference type="Proteomes" id="UP000827986">
    <property type="component" value="Unassembled WGS sequence"/>
</dbReference>
<dbReference type="PANTHER" id="PTHR35450:SF2">
    <property type="entry name" value="REVERSE TRANSCRIPTASE DOMAIN-CONTAINING PROTEIN"/>
    <property type="match status" value="1"/>
</dbReference>
<reference evidence="2" key="1">
    <citation type="submission" date="2021-09" db="EMBL/GenBank/DDBJ databases">
        <title>The genome of Mauremys mutica provides insights into the evolution of semi-aquatic lifestyle.</title>
        <authorList>
            <person name="Gong S."/>
            <person name="Gao Y."/>
        </authorList>
    </citation>
    <scope>NUCLEOTIDE SEQUENCE</scope>
    <source>
        <strain evidence="2">MM-2020</strain>
        <tissue evidence="2">Muscle</tissue>
    </source>
</reference>
<dbReference type="AlphaFoldDB" id="A0A9D3XP58"/>
<sequence length="286" mass="31742">MEPLIRAISSGSTSFDLHGKKIRILAYADDLVLTVDDPESLQGMLDATSQATDWMGLYFNAKKCATLHIDGSKRDSIQTTGFQIQGEPVIPLAEGQAYQRLGTPTGFRFRQTPEDTIQEIWQDAAKIDASLLALWQKINALNTFLILRISFILRGSAVAKVPLNKADKIIRQLVKKWLFLPQRASNELVYIAHRHGGTIVTRMADLCDVAVITYAFCLLTCPNATVRNIAASTHQPFTPIGNIANYVFLMPSDLKPDFAPLIICTLFPDNQKLLCSNSVHFFLTSS</sequence>
<dbReference type="PANTHER" id="PTHR35450">
    <property type="entry name" value="REVERSE TRANSCRIPTASE DOMAIN-CONTAINING PROTEIN"/>
    <property type="match status" value="1"/>
</dbReference>
<name>A0A9D3XP58_9SAUR</name>
<evidence type="ECO:0000313" key="3">
    <source>
        <dbReference type="Proteomes" id="UP000827986"/>
    </source>
</evidence>
<dbReference type="Pfam" id="PF00078">
    <property type="entry name" value="RVT_1"/>
    <property type="match status" value="1"/>
</dbReference>
<dbReference type="PROSITE" id="PS50878">
    <property type="entry name" value="RT_POL"/>
    <property type="match status" value="1"/>
</dbReference>
<dbReference type="EMBL" id="JAHDVG010000466">
    <property type="protein sequence ID" value="KAH1183272.1"/>
    <property type="molecule type" value="Genomic_DNA"/>
</dbReference>
<comment type="caution">
    <text evidence="2">The sequence shown here is derived from an EMBL/GenBank/DDBJ whole genome shotgun (WGS) entry which is preliminary data.</text>
</comment>
<dbReference type="InterPro" id="IPR000477">
    <property type="entry name" value="RT_dom"/>
</dbReference>